<protein>
    <submittedName>
        <fullName evidence="1">Uncharacterized protein</fullName>
    </submittedName>
</protein>
<gene>
    <name evidence="1" type="ORF">LPJ66_004291</name>
</gene>
<name>A0ACC1IIC0_9FUNG</name>
<accession>A0ACC1IIC0</accession>
<dbReference type="Proteomes" id="UP001150581">
    <property type="component" value="Unassembled WGS sequence"/>
</dbReference>
<keyword evidence="2" id="KW-1185">Reference proteome</keyword>
<dbReference type="EMBL" id="JANBPG010000506">
    <property type="protein sequence ID" value="KAJ1895936.1"/>
    <property type="molecule type" value="Genomic_DNA"/>
</dbReference>
<comment type="caution">
    <text evidence="1">The sequence shown here is derived from an EMBL/GenBank/DDBJ whole genome shotgun (WGS) entry which is preliminary data.</text>
</comment>
<sequence>MREAVVKALGMLYAMASHKDQHLILAADHIGREQLHLLVCSAVVSKNSLWTLLFTSLNWMLNDHTCSANNAPLQPLITDLMQQWYHSLDSHLFDAYLCLPSLHTWQPIATKLT</sequence>
<evidence type="ECO:0000313" key="1">
    <source>
        <dbReference type="EMBL" id="KAJ1895936.1"/>
    </source>
</evidence>
<organism evidence="1 2">
    <name type="scientific">Kickxella alabastrina</name>
    <dbReference type="NCBI Taxonomy" id="61397"/>
    <lineage>
        <taxon>Eukaryota</taxon>
        <taxon>Fungi</taxon>
        <taxon>Fungi incertae sedis</taxon>
        <taxon>Zoopagomycota</taxon>
        <taxon>Kickxellomycotina</taxon>
        <taxon>Kickxellomycetes</taxon>
        <taxon>Kickxellales</taxon>
        <taxon>Kickxellaceae</taxon>
        <taxon>Kickxella</taxon>
    </lineage>
</organism>
<evidence type="ECO:0000313" key="2">
    <source>
        <dbReference type="Proteomes" id="UP001150581"/>
    </source>
</evidence>
<reference evidence="1" key="1">
    <citation type="submission" date="2022-07" db="EMBL/GenBank/DDBJ databases">
        <title>Phylogenomic reconstructions and comparative analyses of Kickxellomycotina fungi.</title>
        <authorList>
            <person name="Reynolds N.K."/>
            <person name="Stajich J.E."/>
            <person name="Barry K."/>
            <person name="Grigoriev I.V."/>
            <person name="Crous P."/>
            <person name="Smith M.E."/>
        </authorList>
    </citation>
    <scope>NUCLEOTIDE SEQUENCE</scope>
    <source>
        <strain evidence="1">Benny 63K</strain>
    </source>
</reference>
<proteinExistence type="predicted"/>